<evidence type="ECO:0000256" key="2">
    <source>
        <dbReference type="ARBA" id="ARBA00022801"/>
    </source>
</evidence>
<dbReference type="AlphaFoldDB" id="A0A1G4K4Y8"/>
<dbReference type="GO" id="GO:0046475">
    <property type="term" value="P:glycerophospholipid catabolic process"/>
    <property type="evidence" value="ECO:0007669"/>
    <property type="project" value="TreeGrafter"/>
</dbReference>
<dbReference type="InterPro" id="IPR002642">
    <property type="entry name" value="LysoPLipase_cat_dom"/>
</dbReference>
<evidence type="ECO:0000313" key="9">
    <source>
        <dbReference type="Proteomes" id="UP000190274"/>
    </source>
</evidence>
<organism evidence="8 9">
    <name type="scientific">Lachancea dasiensis</name>
    <dbReference type="NCBI Taxonomy" id="1072105"/>
    <lineage>
        <taxon>Eukaryota</taxon>
        <taxon>Fungi</taxon>
        <taxon>Dikarya</taxon>
        <taxon>Ascomycota</taxon>
        <taxon>Saccharomycotina</taxon>
        <taxon>Saccharomycetes</taxon>
        <taxon>Saccharomycetales</taxon>
        <taxon>Saccharomycetaceae</taxon>
        <taxon>Lachancea</taxon>
    </lineage>
</organism>
<evidence type="ECO:0000256" key="3">
    <source>
        <dbReference type="ARBA" id="ARBA00022963"/>
    </source>
</evidence>
<dbReference type="OrthoDB" id="4084751at2759"/>
<dbReference type="GO" id="GO:0005886">
    <property type="term" value="C:plasma membrane"/>
    <property type="evidence" value="ECO:0007669"/>
    <property type="project" value="TreeGrafter"/>
</dbReference>
<comment type="similarity">
    <text evidence="1 6">Belongs to the lysophospholipase family.</text>
</comment>
<keyword evidence="4 5" id="KW-0443">Lipid metabolism</keyword>
<comment type="catalytic activity">
    <reaction evidence="6">
        <text>a 1-acyl-sn-glycero-3-phosphocholine + H2O = sn-glycerol 3-phosphocholine + a fatty acid + H(+)</text>
        <dbReference type="Rhea" id="RHEA:15177"/>
        <dbReference type="ChEBI" id="CHEBI:15377"/>
        <dbReference type="ChEBI" id="CHEBI:15378"/>
        <dbReference type="ChEBI" id="CHEBI:16870"/>
        <dbReference type="ChEBI" id="CHEBI:28868"/>
        <dbReference type="ChEBI" id="CHEBI:58168"/>
        <dbReference type="EC" id="3.1.1.5"/>
    </reaction>
</comment>
<dbReference type="EMBL" id="LT598461">
    <property type="protein sequence ID" value="SCU98816.1"/>
    <property type="molecule type" value="Genomic_DNA"/>
</dbReference>
<keyword evidence="9" id="KW-1185">Reference proteome</keyword>
<evidence type="ECO:0000256" key="5">
    <source>
        <dbReference type="PROSITE-ProRule" id="PRU00555"/>
    </source>
</evidence>
<dbReference type="PANTHER" id="PTHR10728:SF56">
    <property type="entry name" value="MEIOTIC PHOSPHOLIPASE SPO1-RELATED"/>
    <property type="match status" value="1"/>
</dbReference>
<dbReference type="GO" id="GO:0005783">
    <property type="term" value="C:endoplasmic reticulum"/>
    <property type="evidence" value="ECO:0007669"/>
    <property type="project" value="EnsemblFungi"/>
</dbReference>
<dbReference type="Gene3D" id="3.40.1090.10">
    <property type="entry name" value="Cytosolic phospholipase A2 catalytic domain"/>
    <property type="match status" value="1"/>
</dbReference>
<dbReference type="GO" id="GO:0070583">
    <property type="term" value="P:spore membrane bending pathway"/>
    <property type="evidence" value="ECO:0007669"/>
    <property type="project" value="EnsemblFungi"/>
</dbReference>
<dbReference type="InterPro" id="IPR016035">
    <property type="entry name" value="Acyl_Trfase/lysoPLipase"/>
</dbReference>
<dbReference type="EC" id="3.1.1.5" evidence="6"/>
<dbReference type="PANTHER" id="PTHR10728">
    <property type="entry name" value="CYTOSOLIC PHOSPHOLIPASE A2"/>
    <property type="match status" value="1"/>
</dbReference>
<accession>A0A1G4K4Y8</accession>
<dbReference type="GO" id="GO:0030474">
    <property type="term" value="P:spindle pole body duplication"/>
    <property type="evidence" value="ECO:0007669"/>
    <property type="project" value="EnsemblFungi"/>
</dbReference>
<evidence type="ECO:0000256" key="1">
    <source>
        <dbReference type="ARBA" id="ARBA00008780"/>
    </source>
</evidence>
<keyword evidence="3 5" id="KW-0442">Lipid degradation</keyword>
<dbReference type="GO" id="GO:0005829">
    <property type="term" value="C:cytosol"/>
    <property type="evidence" value="ECO:0007669"/>
    <property type="project" value="TreeGrafter"/>
</dbReference>
<dbReference type="GO" id="GO:0004622">
    <property type="term" value="F:phosphatidylcholine lysophospholipase activity"/>
    <property type="evidence" value="ECO:0007669"/>
    <property type="project" value="UniProtKB-EC"/>
</dbReference>
<evidence type="ECO:0000259" key="7">
    <source>
        <dbReference type="PROSITE" id="PS51210"/>
    </source>
</evidence>
<keyword evidence="2 5" id="KW-0378">Hydrolase</keyword>
<dbReference type="Pfam" id="PF01735">
    <property type="entry name" value="PLA2_B"/>
    <property type="match status" value="2"/>
</dbReference>
<evidence type="ECO:0000256" key="6">
    <source>
        <dbReference type="RuleBase" id="RU362103"/>
    </source>
</evidence>
<sequence>MLKDKLQFSGANLKNEAILYYFNEILASCQPGRRRLCLVKDIVHFQRGSEDEYIKSRQKVMKGRLQQFMHTLAVRQSDAKYLALLAQDQINMGLAFSGGGYRSMLTGSGFLLEMESFGLVDCLNYVTGISGGSWILAKLILGDFKVDTLMDWHLTDGLLKGVSDLNISEQSVVSLRDSDDLKNIFRADDWFYQKLTQVSSLWKRDTATDPLDVFKRFTSDVENLSILLRGMRVEKRSSNYISKFKHLFHGIFKTDSSFDSKVGKLLEASNEIRAIVQFYVDLHLKAKNKKLSGFPLSFTDYWGHALINQIAPSEGKSSITDILAKSSRFQNYEMPLPIFVANCKNRNLHNAAFEFTPFEFGSWTSLRLFIPLKYLGSHIVRGLPIKCVTGFDEISFITGTSSSIFNNVLMSVWQMIAPSLNTRKAIGAILNAFNLVFENSGQKERQIRRKLKTKPEYAIYHPNPFYQYPGVTDFLTQESRLYLVDGGEDGQNIPIGPLLIPERKIDVVFALDSSSDVCGYPNGTMLRNFYRDNYLAGSSTNSRPFQVLPHIPSSDEFIKLGLLSRPVAFGCHLSSFPNFELTMKPGSNSTLLPPIILYHANSAHSFKSNLSTFKLKYSDDEVHNMLQNGRDIFSFESSPKYKRCLACIIVKRAYDRKLLSLEEAQMPFFCEVCYSEYCFN</sequence>
<dbReference type="GO" id="GO:0004623">
    <property type="term" value="F:phospholipase A2 activity"/>
    <property type="evidence" value="ECO:0007669"/>
    <property type="project" value="TreeGrafter"/>
</dbReference>
<dbReference type="SUPFAM" id="SSF52151">
    <property type="entry name" value="FabD/lysophospholipase-like"/>
    <property type="match status" value="1"/>
</dbReference>
<dbReference type="Proteomes" id="UP000190274">
    <property type="component" value="Chromosome H"/>
</dbReference>
<dbReference type="GO" id="GO:0007127">
    <property type="term" value="P:meiosis I"/>
    <property type="evidence" value="ECO:0007669"/>
    <property type="project" value="EnsemblFungi"/>
</dbReference>
<evidence type="ECO:0000256" key="4">
    <source>
        <dbReference type="ARBA" id="ARBA00023098"/>
    </source>
</evidence>
<dbReference type="GO" id="GO:0005628">
    <property type="term" value="C:prospore membrane"/>
    <property type="evidence" value="ECO:0007669"/>
    <property type="project" value="EnsemblFungi"/>
</dbReference>
<proteinExistence type="inferred from homology"/>
<dbReference type="STRING" id="1266660.A0A1G4K4Y8"/>
<dbReference type="PROSITE" id="PS51210">
    <property type="entry name" value="PLA2C"/>
    <property type="match status" value="1"/>
</dbReference>
<name>A0A1G4K4Y8_9SACH</name>
<feature type="domain" description="PLA2c" evidence="7">
    <location>
        <begin position="36"/>
        <end position="680"/>
    </location>
</feature>
<reference evidence="8 9" key="1">
    <citation type="submission" date="2016-03" db="EMBL/GenBank/DDBJ databases">
        <authorList>
            <person name="Devillers H."/>
        </authorList>
    </citation>
    <scope>NUCLEOTIDE SEQUENCE [LARGE SCALE GENOMIC DNA]</scope>
    <source>
        <strain evidence="8">CBS 10888</strain>
    </source>
</reference>
<evidence type="ECO:0000313" key="8">
    <source>
        <dbReference type="EMBL" id="SCU98816.1"/>
    </source>
</evidence>
<dbReference type="GO" id="GO:0005576">
    <property type="term" value="C:extracellular region"/>
    <property type="evidence" value="ECO:0007669"/>
    <property type="project" value="TreeGrafter"/>
</dbReference>
<gene>
    <name evidence="8" type="ORF">LADA_0H15544G</name>
</gene>
<dbReference type="SMART" id="SM00022">
    <property type="entry name" value="PLAc"/>
    <property type="match status" value="1"/>
</dbReference>
<dbReference type="GO" id="GO:0005634">
    <property type="term" value="C:nucleus"/>
    <property type="evidence" value="ECO:0007669"/>
    <property type="project" value="EnsemblFungi"/>
</dbReference>
<protein>
    <recommendedName>
        <fullName evidence="6">Lysophospholipase</fullName>
        <ecNumber evidence="6">3.1.1.5</ecNumber>
    </recommendedName>
</protein>